<feature type="binding site" evidence="5">
    <location>
        <position position="295"/>
    </location>
    <ligand>
        <name>substrate</name>
    </ligand>
</feature>
<keyword evidence="5 8" id="KW-0457">Lysine biosynthesis</keyword>
<keyword evidence="3 5" id="KW-0663">Pyridoxal phosphate</keyword>
<keyword evidence="12" id="KW-1185">Reference proteome</keyword>
<dbReference type="InterPro" id="IPR022643">
    <property type="entry name" value="De-COase2_C"/>
</dbReference>
<dbReference type="SUPFAM" id="SSF50621">
    <property type="entry name" value="Alanine racemase C-terminal domain-like"/>
    <property type="match status" value="1"/>
</dbReference>
<dbReference type="AlphaFoldDB" id="D7BHM1"/>
<dbReference type="RefSeq" id="WP_013156866.1">
    <property type="nucleotide sequence ID" value="NC_014212.1"/>
</dbReference>
<dbReference type="HOGENOM" id="CLU_026444_0_0_0"/>
<dbReference type="CDD" id="cd06828">
    <property type="entry name" value="PLPDE_III_DapDC"/>
    <property type="match status" value="1"/>
</dbReference>
<evidence type="ECO:0000256" key="7">
    <source>
        <dbReference type="PIRSR" id="PIRSR600183-50"/>
    </source>
</evidence>
<dbReference type="PRINTS" id="PR01179">
    <property type="entry name" value="ODADCRBXLASE"/>
</dbReference>
<protein>
    <recommendedName>
        <fullName evidence="5 6">Diaminopimelate decarboxylase</fullName>
        <shortName evidence="5">DAP decarboxylase</shortName>
        <shortName evidence="5">DAPDC</shortName>
        <ecNumber evidence="5 6">4.1.1.20</ecNumber>
    </recommendedName>
</protein>
<comment type="similarity">
    <text evidence="5">Belongs to the Orn/Lys/Arg decarboxylase class-II family. LysA subfamily.</text>
</comment>
<dbReference type="GO" id="GO:0008836">
    <property type="term" value="F:diaminopimelate decarboxylase activity"/>
    <property type="evidence" value="ECO:0007669"/>
    <property type="project" value="UniProtKB-UniRule"/>
</dbReference>
<dbReference type="PANTHER" id="PTHR43727:SF2">
    <property type="entry name" value="GROUP IV DECARBOXYLASE"/>
    <property type="match status" value="1"/>
</dbReference>
<evidence type="ECO:0000259" key="9">
    <source>
        <dbReference type="Pfam" id="PF00278"/>
    </source>
</evidence>
<comment type="pathway">
    <text evidence="5 8">Amino-acid biosynthesis; L-lysine biosynthesis via DAP pathway; L-lysine from DL-2,6-diaminopimelate: step 1/1.</text>
</comment>
<dbReference type="InterPro" id="IPR022653">
    <property type="entry name" value="De-COase2_pyr-phos_BS"/>
</dbReference>
<dbReference type="InterPro" id="IPR009006">
    <property type="entry name" value="Ala_racemase/Decarboxylase_C"/>
</dbReference>
<dbReference type="Gene3D" id="2.40.37.10">
    <property type="entry name" value="Lyase, Ornithine Decarboxylase, Chain A, domain 1"/>
    <property type="match status" value="1"/>
</dbReference>
<dbReference type="PANTHER" id="PTHR43727">
    <property type="entry name" value="DIAMINOPIMELATE DECARBOXYLASE"/>
    <property type="match status" value="1"/>
</dbReference>
<feature type="binding site" evidence="5">
    <location>
        <position position="299"/>
    </location>
    <ligand>
        <name>substrate</name>
    </ligand>
</feature>
<evidence type="ECO:0000256" key="5">
    <source>
        <dbReference type="HAMAP-Rule" id="MF_02120"/>
    </source>
</evidence>
<dbReference type="SUPFAM" id="SSF51419">
    <property type="entry name" value="PLP-binding barrel"/>
    <property type="match status" value="1"/>
</dbReference>
<feature type="active site" description="Proton donor" evidence="7">
    <location>
        <position position="324"/>
    </location>
</feature>
<dbReference type="EC" id="4.1.1.20" evidence="5 6"/>
<dbReference type="Gene3D" id="3.20.20.10">
    <property type="entry name" value="Alanine racemase"/>
    <property type="match status" value="1"/>
</dbReference>
<dbReference type="GO" id="GO:0009089">
    <property type="term" value="P:lysine biosynthetic process via diaminopimelate"/>
    <property type="evidence" value="ECO:0007669"/>
    <property type="project" value="UniProtKB-UniRule"/>
</dbReference>
<dbReference type="UniPathway" id="UPA00034">
    <property type="reaction ID" value="UER00027"/>
</dbReference>
<dbReference type="HAMAP" id="MF_02120">
    <property type="entry name" value="LysA"/>
    <property type="match status" value="1"/>
</dbReference>
<feature type="binding site" evidence="5">
    <location>
        <position position="229"/>
    </location>
    <ligand>
        <name>pyridoxal 5'-phosphate</name>
        <dbReference type="ChEBI" id="CHEBI:597326"/>
    </ligand>
</feature>
<proteinExistence type="inferred from homology"/>
<feature type="domain" description="Orn/DAP/Arg decarboxylase 2 N-terminal" evidence="10">
    <location>
        <begin position="36"/>
        <end position="264"/>
    </location>
</feature>
<evidence type="ECO:0000256" key="4">
    <source>
        <dbReference type="ARBA" id="ARBA00023239"/>
    </source>
</evidence>
<reference evidence="11 12" key="1">
    <citation type="journal article" date="2010" name="Stand. Genomic Sci.">
        <title>Complete genome sequence of Meiothermus silvanus type strain (VI-R2).</title>
        <authorList>
            <person name="Sikorski J."/>
            <person name="Tindall B.J."/>
            <person name="Lowry S."/>
            <person name="Lucas S."/>
            <person name="Nolan M."/>
            <person name="Copeland A."/>
            <person name="Glavina Del Rio T."/>
            <person name="Tice H."/>
            <person name="Cheng J.F."/>
            <person name="Han C."/>
            <person name="Pitluck S."/>
            <person name="Liolios K."/>
            <person name="Ivanova N."/>
            <person name="Mavromatis K."/>
            <person name="Mikhailova N."/>
            <person name="Pati A."/>
            <person name="Goodwin L."/>
            <person name="Chen A."/>
            <person name="Palaniappan K."/>
            <person name="Land M."/>
            <person name="Hauser L."/>
            <person name="Chang Y.J."/>
            <person name="Jeffries C.D."/>
            <person name="Rohde M."/>
            <person name="Goker M."/>
            <person name="Woyke T."/>
            <person name="Bristow J."/>
            <person name="Eisen J.A."/>
            <person name="Markowitz V."/>
            <person name="Hugenholtz P."/>
            <person name="Kyrpides N.C."/>
            <person name="Klenk H.P."/>
            <person name="Lapidus A."/>
        </authorList>
    </citation>
    <scope>NUCLEOTIDE SEQUENCE [LARGE SCALE GENOMIC DNA]</scope>
    <source>
        <strain evidence="12">ATCC 700542 / DSM 9946 / VI-R2</strain>
    </source>
</reference>
<dbReference type="PRINTS" id="PR01181">
    <property type="entry name" value="DAPDCRBXLASE"/>
</dbReference>
<dbReference type="eggNOG" id="COG0019">
    <property type="taxonomic scope" value="Bacteria"/>
</dbReference>
<comment type="cofactor">
    <cofactor evidence="1 5 7 8">
        <name>pyridoxal 5'-phosphate</name>
        <dbReference type="ChEBI" id="CHEBI:597326"/>
    </cofactor>
</comment>
<accession>D7BHM1</accession>
<dbReference type="EMBL" id="CP002042">
    <property type="protein sequence ID" value="ADH62259.1"/>
    <property type="molecule type" value="Genomic_DNA"/>
</dbReference>
<dbReference type="KEGG" id="msv:Mesil_0318"/>
<dbReference type="InterPro" id="IPR029066">
    <property type="entry name" value="PLP-binding_barrel"/>
</dbReference>
<evidence type="ECO:0000256" key="3">
    <source>
        <dbReference type="ARBA" id="ARBA00022898"/>
    </source>
</evidence>
<evidence type="ECO:0000256" key="2">
    <source>
        <dbReference type="ARBA" id="ARBA00022793"/>
    </source>
</evidence>
<feature type="domain" description="Orn/DAP/Arg decarboxylase 2 C-terminal" evidence="9">
    <location>
        <begin position="30"/>
        <end position="351"/>
    </location>
</feature>
<dbReference type="InterPro" id="IPR000183">
    <property type="entry name" value="Orn/DAP/Arg_de-COase"/>
</dbReference>
<evidence type="ECO:0000259" key="10">
    <source>
        <dbReference type="Pfam" id="PF02784"/>
    </source>
</evidence>
<feature type="binding site" evidence="5">
    <location>
        <position position="325"/>
    </location>
    <ligand>
        <name>substrate</name>
    </ligand>
</feature>
<feature type="binding site" evidence="5">
    <location>
        <position position="353"/>
    </location>
    <ligand>
        <name>pyridoxal 5'-phosphate</name>
        <dbReference type="ChEBI" id="CHEBI:597326"/>
    </ligand>
</feature>
<evidence type="ECO:0000313" key="12">
    <source>
        <dbReference type="Proteomes" id="UP000001916"/>
    </source>
</evidence>
<dbReference type="Proteomes" id="UP000001916">
    <property type="component" value="Chromosome"/>
</dbReference>
<feature type="modified residue" description="N6-(pyridoxal phosphate)lysine" evidence="5 7">
    <location>
        <position position="59"/>
    </location>
</feature>
<dbReference type="InterPro" id="IPR002986">
    <property type="entry name" value="DAP_deCOOHase_LysA"/>
</dbReference>
<feature type="binding site" evidence="5">
    <location>
        <position position="353"/>
    </location>
    <ligand>
        <name>substrate</name>
    </ligand>
</feature>
<gene>
    <name evidence="5" type="primary">lysA</name>
    <name evidence="11" type="ordered locus">Mesil_0318</name>
</gene>
<comment type="catalytic activity">
    <reaction evidence="5 8">
        <text>meso-2,6-diaminopimelate + H(+) = L-lysine + CO2</text>
        <dbReference type="Rhea" id="RHEA:15101"/>
        <dbReference type="ChEBI" id="CHEBI:15378"/>
        <dbReference type="ChEBI" id="CHEBI:16526"/>
        <dbReference type="ChEBI" id="CHEBI:32551"/>
        <dbReference type="ChEBI" id="CHEBI:57791"/>
        <dbReference type="EC" id="4.1.1.20"/>
    </reaction>
</comment>
<dbReference type="Pfam" id="PF02784">
    <property type="entry name" value="Orn_Arg_deC_N"/>
    <property type="match status" value="1"/>
</dbReference>
<evidence type="ECO:0000256" key="1">
    <source>
        <dbReference type="ARBA" id="ARBA00001933"/>
    </source>
</evidence>
<feature type="binding site" evidence="5">
    <location>
        <position position="260"/>
    </location>
    <ligand>
        <name>substrate</name>
    </ligand>
</feature>
<name>D7BHM1_ALLS1</name>
<dbReference type="GO" id="GO:0030170">
    <property type="term" value="F:pyridoxal phosphate binding"/>
    <property type="evidence" value="ECO:0007669"/>
    <property type="project" value="UniProtKB-UniRule"/>
</dbReference>
<sequence length="394" mass="43206">MDATPSPSAPLRPEFQQALQEALQRYETPFYAYDLTRIHSRVKALRQSFPRARLLYAMKANPRLGILRRLRGWGVGLEAVSLGEVLRAYRAGYTPEEVLLNGPVKTPAMLEELRGAGLPILGVDSMADLERIARLLPGAKVILRVNPDLPIATHDHLATGRGESKFGILAAEVPASVRRAKQAGLEFLGLHLHLGSALESLEDFQEGYRVLEALYESIGPTQVLNLGGGFGLNFDPAQVSEAAQKLADTFGAQLWLEPGRYLVAEAGVLLTRVWGTKRTRRNYLLVDAGMMTLLRPMLYGAQHPVIPLYEGPEVRAWDLAGPVCESGDVLARNVPLPTPKEGDALAILQAGAYGSSMSSNYLDHPRPLEILWNGAEWEVLRRPQSLEALLAEEA</sequence>
<evidence type="ECO:0000313" key="11">
    <source>
        <dbReference type="EMBL" id="ADH62259.1"/>
    </source>
</evidence>
<dbReference type="InterPro" id="IPR022644">
    <property type="entry name" value="De-COase2_N"/>
</dbReference>
<comment type="function">
    <text evidence="5">Specifically catalyzes the decarboxylation of meso-diaminopimelate (meso-DAP) to L-lysine.</text>
</comment>
<keyword evidence="5" id="KW-0028">Amino-acid biosynthesis</keyword>
<evidence type="ECO:0000256" key="8">
    <source>
        <dbReference type="RuleBase" id="RU003738"/>
    </source>
</evidence>
<dbReference type="OrthoDB" id="9802241at2"/>
<feature type="binding site" evidence="5">
    <location>
        <begin position="257"/>
        <end position="260"/>
    </location>
    <ligand>
        <name>pyridoxal 5'-phosphate</name>
        <dbReference type="ChEBI" id="CHEBI:597326"/>
    </ligand>
</feature>
<organism evidence="11 12">
    <name type="scientific">Allomeiothermus silvanus (strain ATCC 700542 / DSM 9946 / NBRC 106475 / NCIMB 13440 / VI-R2)</name>
    <name type="common">Thermus silvanus</name>
    <dbReference type="NCBI Taxonomy" id="526227"/>
    <lineage>
        <taxon>Bacteria</taxon>
        <taxon>Thermotogati</taxon>
        <taxon>Deinococcota</taxon>
        <taxon>Deinococci</taxon>
        <taxon>Thermales</taxon>
        <taxon>Thermaceae</taxon>
        <taxon>Allomeiothermus</taxon>
    </lineage>
</organism>
<dbReference type="Pfam" id="PF00278">
    <property type="entry name" value="Orn_DAP_Arg_deC"/>
    <property type="match status" value="1"/>
</dbReference>
<keyword evidence="2 5" id="KW-0210">Decarboxylase</keyword>
<dbReference type="STRING" id="526227.Mesil_0318"/>
<evidence type="ECO:0000256" key="6">
    <source>
        <dbReference type="NCBIfam" id="TIGR01048"/>
    </source>
</evidence>
<keyword evidence="4 5" id="KW-0456">Lyase</keyword>
<dbReference type="PROSITE" id="PS00878">
    <property type="entry name" value="ODR_DC_2_1"/>
    <property type="match status" value="1"/>
</dbReference>
<dbReference type="NCBIfam" id="TIGR01048">
    <property type="entry name" value="lysA"/>
    <property type="match status" value="1"/>
</dbReference>
<comment type="subunit">
    <text evidence="5">Homodimer.</text>
</comment>